<feature type="domain" description="UBA-like" evidence="14">
    <location>
        <begin position="23"/>
        <end position="65"/>
    </location>
</feature>
<dbReference type="FunFam" id="3.60.10.10:FF:000024">
    <property type="entry name" value="Tyrosyl-DNA phosphodiesterase 2"/>
    <property type="match status" value="1"/>
</dbReference>
<dbReference type="Gene3D" id="1.10.8.10">
    <property type="entry name" value="DNA helicase RuvA subunit, C-terminal domain"/>
    <property type="match status" value="1"/>
</dbReference>
<evidence type="ECO:0000313" key="16">
    <source>
        <dbReference type="Proteomes" id="UP000747542"/>
    </source>
</evidence>
<comment type="cofactor">
    <cofactor evidence="2">
        <name>Mg(2+)</name>
        <dbReference type="ChEBI" id="CHEBI:18420"/>
    </cofactor>
</comment>
<keyword evidence="6" id="KW-0479">Metal-binding</keyword>
<dbReference type="InterPro" id="IPR009060">
    <property type="entry name" value="UBA-like_sf"/>
</dbReference>
<keyword evidence="8" id="KW-0378">Hydrolase</keyword>
<comment type="cofactor">
    <cofactor evidence="1">
        <name>Mn(2+)</name>
        <dbReference type="ChEBI" id="CHEBI:29035"/>
    </cofactor>
</comment>
<evidence type="ECO:0000256" key="4">
    <source>
        <dbReference type="ARBA" id="ARBA00017870"/>
    </source>
</evidence>
<evidence type="ECO:0000256" key="11">
    <source>
        <dbReference type="ARBA" id="ARBA00023242"/>
    </source>
</evidence>
<evidence type="ECO:0000256" key="9">
    <source>
        <dbReference type="ARBA" id="ARBA00022842"/>
    </source>
</evidence>
<dbReference type="Proteomes" id="UP000747542">
    <property type="component" value="Unassembled WGS sequence"/>
</dbReference>
<gene>
    <name evidence="15" type="primary">tdp2-L</name>
    <name evidence="15" type="ORF">Hamer_G001528</name>
</gene>
<dbReference type="CDD" id="cd09080">
    <property type="entry name" value="TDP2"/>
    <property type="match status" value="1"/>
</dbReference>
<dbReference type="SUPFAM" id="SSF56219">
    <property type="entry name" value="DNase I-like"/>
    <property type="match status" value="1"/>
</dbReference>
<dbReference type="GO" id="GO:0070260">
    <property type="term" value="F:5'-tyrosyl-DNA phosphodiesterase activity"/>
    <property type="evidence" value="ECO:0007669"/>
    <property type="project" value="TreeGrafter"/>
</dbReference>
<evidence type="ECO:0000256" key="8">
    <source>
        <dbReference type="ARBA" id="ARBA00022801"/>
    </source>
</evidence>
<dbReference type="InterPro" id="IPR005135">
    <property type="entry name" value="Endo/exonuclease/phosphatase"/>
</dbReference>
<evidence type="ECO:0000256" key="2">
    <source>
        <dbReference type="ARBA" id="ARBA00001946"/>
    </source>
</evidence>
<accession>A0A8J5N979</accession>
<comment type="subcellular location">
    <subcellularLocation>
        <location evidence="3">Nucleus</location>
        <location evidence="3">PML body</location>
    </subcellularLocation>
</comment>
<dbReference type="GO" id="GO:0016605">
    <property type="term" value="C:PML body"/>
    <property type="evidence" value="ECO:0007669"/>
    <property type="project" value="UniProtKB-SubCell"/>
</dbReference>
<dbReference type="PANTHER" id="PTHR15822:SF4">
    <property type="entry name" value="TYROSYL-DNA PHOSPHODIESTERASE 2"/>
    <property type="match status" value="1"/>
</dbReference>
<evidence type="ECO:0000259" key="14">
    <source>
        <dbReference type="Pfam" id="PF22566"/>
    </source>
</evidence>
<keyword evidence="5" id="KW-0540">Nuclease</keyword>
<name>A0A8J5N979_HOMAM</name>
<feature type="domain" description="Endonuclease/exonuclease/phosphatase" evidence="13">
    <location>
        <begin position="107"/>
        <end position="344"/>
    </location>
</feature>
<dbReference type="InterPro" id="IPR036691">
    <property type="entry name" value="Endo/exonu/phosph_ase_sf"/>
</dbReference>
<dbReference type="EMBL" id="JAHLQT010006108">
    <property type="protein sequence ID" value="KAG7175436.1"/>
    <property type="molecule type" value="Genomic_DNA"/>
</dbReference>
<dbReference type="InterPro" id="IPR054109">
    <property type="entry name" value="UBA_8"/>
</dbReference>
<dbReference type="Pfam" id="PF03372">
    <property type="entry name" value="Exo_endo_phos"/>
    <property type="match status" value="1"/>
</dbReference>
<comment type="caution">
    <text evidence="15">The sequence shown here is derived from an EMBL/GenBank/DDBJ whole genome shotgun (WGS) entry which is preliminary data.</text>
</comment>
<evidence type="ECO:0000256" key="10">
    <source>
        <dbReference type="ARBA" id="ARBA00023204"/>
    </source>
</evidence>
<keyword evidence="11" id="KW-0539">Nucleus</keyword>
<dbReference type="AlphaFoldDB" id="A0A8J5N979"/>
<protein>
    <recommendedName>
        <fullName evidence="4">Tyrosyl-DNA phosphodiesterase 2</fullName>
    </recommendedName>
    <alternativeName>
        <fullName evidence="12">5'-tyrosyl-DNA phosphodiesterase</fullName>
    </alternativeName>
</protein>
<evidence type="ECO:0000313" key="15">
    <source>
        <dbReference type="EMBL" id="KAG7175436.1"/>
    </source>
</evidence>
<keyword evidence="16" id="KW-1185">Reference proteome</keyword>
<dbReference type="GO" id="GO:0003697">
    <property type="term" value="F:single-stranded DNA binding"/>
    <property type="evidence" value="ECO:0007669"/>
    <property type="project" value="TreeGrafter"/>
</dbReference>
<evidence type="ECO:0000259" key="13">
    <source>
        <dbReference type="Pfam" id="PF03372"/>
    </source>
</evidence>
<evidence type="ECO:0000256" key="6">
    <source>
        <dbReference type="ARBA" id="ARBA00022723"/>
    </source>
</evidence>
<proteinExistence type="predicted"/>
<dbReference type="GO" id="GO:0005737">
    <property type="term" value="C:cytoplasm"/>
    <property type="evidence" value="ECO:0007669"/>
    <property type="project" value="TreeGrafter"/>
</dbReference>
<evidence type="ECO:0000256" key="12">
    <source>
        <dbReference type="ARBA" id="ARBA00031304"/>
    </source>
</evidence>
<reference evidence="15" key="1">
    <citation type="journal article" date="2021" name="Sci. Adv.">
        <title>The American lobster genome reveals insights on longevity, neural, and immune adaptations.</title>
        <authorList>
            <person name="Polinski J.M."/>
            <person name="Zimin A.V."/>
            <person name="Clark K.F."/>
            <person name="Kohn A.B."/>
            <person name="Sadowski N."/>
            <person name="Timp W."/>
            <person name="Ptitsyn A."/>
            <person name="Khanna P."/>
            <person name="Romanova D.Y."/>
            <person name="Williams P."/>
            <person name="Greenwood S.J."/>
            <person name="Moroz L.L."/>
            <person name="Walt D.R."/>
            <person name="Bodnar A.G."/>
        </authorList>
    </citation>
    <scope>NUCLEOTIDE SEQUENCE</scope>
    <source>
        <strain evidence="15">GMGI-L3</strain>
    </source>
</reference>
<keyword evidence="9" id="KW-0460">Magnesium</keyword>
<dbReference type="InterPro" id="IPR051547">
    <property type="entry name" value="TDP2-like"/>
</dbReference>
<dbReference type="Pfam" id="PF22566">
    <property type="entry name" value="UBA_8"/>
    <property type="match status" value="1"/>
</dbReference>
<evidence type="ECO:0000256" key="5">
    <source>
        <dbReference type="ARBA" id="ARBA00022722"/>
    </source>
</evidence>
<evidence type="ECO:0000256" key="7">
    <source>
        <dbReference type="ARBA" id="ARBA00022763"/>
    </source>
</evidence>
<dbReference type="GO" id="GO:0006302">
    <property type="term" value="P:double-strand break repair"/>
    <property type="evidence" value="ECO:0007669"/>
    <property type="project" value="TreeGrafter"/>
</dbReference>
<evidence type="ECO:0000256" key="1">
    <source>
        <dbReference type="ARBA" id="ARBA00001936"/>
    </source>
</evidence>
<evidence type="ECO:0000256" key="3">
    <source>
        <dbReference type="ARBA" id="ARBA00004322"/>
    </source>
</evidence>
<organism evidence="15 16">
    <name type="scientific">Homarus americanus</name>
    <name type="common">American lobster</name>
    <dbReference type="NCBI Taxonomy" id="6706"/>
    <lineage>
        <taxon>Eukaryota</taxon>
        <taxon>Metazoa</taxon>
        <taxon>Ecdysozoa</taxon>
        <taxon>Arthropoda</taxon>
        <taxon>Crustacea</taxon>
        <taxon>Multicrustacea</taxon>
        <taxon>Malacostraca</taxon>
        <taxon>Eumalacostraca</taxon>
        <taxon>Eucarida</taxon>
        <taxon>Decapoda</taxon>
        <taxon>Pleocyemata</taxon>
        <taxon>Astacidea</taxon>
        <taxon>Nephropoidea</taxon>
        <taxon>Nephropidae</taxon>
        <taxon>Homarus</taxon>
    </lineage>
</organism>
<dbReference type="PANTHER" id="PTHR15822">
    <property type="entry name" value="TRAF AND TNF RECEPTOR-ASSOCIATED PROTEIN"/>
    <property type="match status" value="1"/>
</dbReference>
<dbReference type="CDD" id="cd14672">
    <property type="entry name" value="UBA_ceTYDP2_like"/>
    <property type="match status" value="1"/>
</dbReference>
<keyword evidence="10" id="KW-0234">DNA repair</keyword>
<dbReference type="Gene3D" id="3.60.10.10">
    <property type="entry name" value="Endonuclease/exonuclease/phosphatase"/>
    <property type="match status" value="1"/>
</dbReference>
<dbReference type="GO" id="GO:0004518">
    <property type="term" value="F:nuclease activity"/>
    <property type="evidence" value="ECO:0007669"/>
    <property type="project" value="UniProtKB-KW"/>
</dbReference>
<keyword evidence="7" id="KW-0227">DNA damage</keyword>
<dbReference type="GO" id="GO:0046872">
    <property type="term" value="F:metal ion binding"/>
    <property type="evidence" value="ECO:0007669"/>
    <property type="project" value="UniProtKB-KW"/>
</dbReference>
<dbReference type="SUPFAM" id="SSF46934">
    <property type="entry name" value="UBA-like"/>
    <property type="match status" value="1"/>
</dbReference>
<sequence>MTDQDDVISLEDEDEVIPDVATCQRLVEQFANITGTDEACAQFYLQDRKWNLEKSVNAFFEARAGSGITVLDDGDEPEVVVTFDSKLVSALTKGTLTEVPPKNFCFITWNIDGLDDKNLKKRTKTVARTIENEKADIVFLQELVPKTYTYLEDLLPQFVFIVGDTEEYFTAILLRRTTVYFDGHNLIPYPNTVMGRNLLSVEAHIGDVKLRLLNTHLESTANFTKERVAQLKTGIENIKESPSNMITIYGGDLNIRDKEVAAVGMPSNIYDLWEACGKRPECKWTWDTERNTNKEASFPGRYKPKMRFDRVYMRQADPPIVTPQYFGLLGLEKTPGTQSFPSDHWGIIIRFEVIRPKNGKRKFSSVDEPSTSRGKILH</sequence>